<reference evidence="1 2" key="1">
    <citation type="journal article" date="2022" name="Plant J.">
        <title>Chromosome-level genome of Camellia lanceoleosa provides a valuable resource for understanding genome evolution and self-incompatibility.</title>
        <authorList>
            <person name="Gong W."/>
            <person name="Xiao S."/>
            <person name="Wang L."/>
            <person name="Liao Z."/>
            <person name="Chang Y."/>
            <person name="Mo W."/>
            <person name="Hu G."/>
            <person name="Li W."/>
            <person name="Zhao G."/>
            <person name="Zhu H."/>
            <person name="Hu X."/>
            <person name="Ji K."/>
            <person name="Xiang X."/>
            <person name="Song Q."/>
            <person name="Yuan D."/>
            <person name="Jin S."/>
            <person name="Zhang L."/>
        </authorList>
    </citation>
    <scope>NUCLEOTIDE SEQUENCE [LARGE SCALE GENOMIC DNA]</scope>
    <source>
        <strain evidence="1">SQ_2022a</strain>
    </source>
</reference>
<comment type="caution">
    <text evidence="1">The sequence shown here is derived from an EMBL/GenBank/DDBJ whole genome shotgun (WGS) entry which is preliminary data.</text>
</comment>
<dbReference type="Proteomes" id="UP001060215">
    <property type="component" value="Chromosome 3"/>
</dbReference>
<accession>A0ACC0ILB7</accession>
<keyword evidence="2" id="KW-1185">Reference proteome</keyword>
<evidence type="ECO:0000313" key="1">
    <source>
        <dbReference type="EMBL" id="KAI8025269.1"/>
    </source>
</evidence>
<name>A0ACC0ILB7_9ERIC</name>
<gene>
    <name evidence="1" type="ORF">LOK49_LG02G00165</name>
</gene>
<evidence type="ECO:0000313" key="2">
    <source>
        <dbReference type="Proteomes" id="UP001060215"/>
    </source>
</evidence>
<proteinExistence type="predicted"/>
<organism evidence="1 2">
    <name type="scientific">Camellia lanceoleosa</name>
    <dbReference type="NCBI Taxonomy" id="1840588"/>
    <lineage>
        <taxon>Eukaryota</taxon>
        <taxon>Viridiplantae</taxon>
        <taxon>Streptophyta</taxon>
        <taxon>Embryophyta</taxon>
        <taxon>Tracheophyta</taxon>
        <taxon>Spermatophyta</taxon>
        <taxon>Magnoliopsida</taxon>
        <taxon>eudicotyledons</taxon>
        <taxon>Gunneridae</taxon>
        <taxon>Pentapetalae</taxon>
        <taxon>asterids</taxon>
        <taxon>Ericales</taxon>
        <taxon>Theaceae</taxon>
        <taxon>Camellia</taxon>
    </lineage>
</organism>
<protein>
    <submittedName>
        <fullName evidence="1">ABC transporter G family member 7</fullName>
    </submittedName>
</protein>
<dbReference type="EMBL" id="CM045760">
    <property type="protein sequence ID" value="KAI8025269.1"/>
    <property type="molecule type" value="Genomic_DNA"/>
</dbReference>
<sequence>MFFSKYRCPELVNPAEFLADLMSINNSSAESVYSSQKRIHGLVESFSQQTSSILYATPLMRRETSRNSMKVSTLPRKGYMVLLSHSHNKHHQSYMQLLSREKGDF</sequence>